<protein>
    <submittedName>
        <fullName evidence="3">Uncharacterized protein</fullName>
    </submittedName>
</protein>
<organism evidence="3 4">
    <name type="scientific">Prymnesium parvum</name>
    <name type="common">Toxic golden alga</name>
    <dbReference type="NCBI Taxonomy" id="97485"/>
    <lineage>
        <taxon>Eukaryota</taxon>
        <taxon>Haptista</taxon>
        <taxon>Haptophyta</taxon>
        <taxon>Prymnesiophyceae</taxon>
        <taxon>Prymnesiales</taxon>
        <taxon>Prymnesiaceae</taxon>
        <taxon>Prymnesium</taxon>
    </lineage>
</organism>
<feature type="compositionally biased region" description="Pro residues" evidence="2">
    <location>
        <begin position="68"/>
        <end position="79"/>
    </location>
</feature>
<keyword evidence="1" id="KW-0945">Host-virus interaction</keyword>
<comment type="caution">
    <text evidence="3">The sequence shown here is derived from an EMBL/GenBank/DDBJ whole genome shotgun (WGS) entry which is preliminary data.</text>
</comment>
<reference evidence="3 4" key="1">
    <citation type="journal article" date="2024" name="Science">
        <title>Giant polyketide synthase enzymes in the biosynthesis of giant marine polyether toxins.</title>
        <authorList>
            <person name="Fallon T.R."/>
            <person name="Shende V.V."/>
            <person name="Wierzbicki I.H."/>
            <person name="Pendleton A.L."/>
            <person name="Watervoot N.F."/>
            <person name="Auber R.P."/>
            <person name="Gonzalez D.J."/>
            <person name="Wisecaver J.H."/>
            <person name="Moore B.S."/>
        </authorList>
    </citation>
    <scope>NUCLEOTIDE SEQUENCE [LARGE SCALE GENOMIC DNA]</scope>
    <source>
        <strain evidence="3 4">12B1</strain>
    </source>
</reference>
<evidence type="ECO:0000256" key="1">
    <source>
        <dbReference type="ARBA" id="ARBA00022581"/>
    </source>
</evidence>
<evidence type="ECO:0000256" key="2">
    <source>
        <dbReference type="SAM" id="MobiDB-lite"/>
    </source>
</evidence>
<name>A0AB34IMH9_PRYPA</name>
<dbReference type="PANTHER" id="PTHR13037:SF24">
    <property type="entry name" value="POLYCOMB PROTEIN PCL-RELATED"/>
    <property type="match status" value="1"/>
</dbReference>
<dbReference type="Proteomes" id="UP001515480">
    <property type="component" value="Unassembled WGS sequence"/>
</dbReference>
<evidence type="ECO:0000313" key="3">
    <source>
        <dbReference type="EMBL" id="KAL1500158.1"/>
    </source>
</evidence>
<gene>
    <name evidence="3" type="ORF">AB1Y20_012828</name>
</gene>
<feature type="compositionally biased region" description="Pro residues" evidence="2">
    <location>
        <begin position="9"/>
        <end position="44"/>
    </location>
</feature>
<proteinExistence type="predicted"/>
<feature type="compositionally biased region" description="Pro residues" evidence="2">
    <location>
        <begin position="88"/>
        <end position="113"/>
    </location>
</feature>
<feature type="region of interest" description="Disordered" evidence="2">
    <location>
        <begin position="1"/>
        <end position="131"/>
    </location>
</feature>
<dbReference type="AlphaFoldDB" id="A0AB34IMH9"/>
<keyword evidence="4" id="KW-1185">Reference proteome</keyword>
<sequence length="545" mass="55630">MGCGASSASPPPAQSASPRPTPAPQDPSTRPPASEPTKDPPAAPLPQSTPASASQPPPIPASDSPPAAAAPPAAPPDPPAASAASATPPAPPPTSPPAAAPPTSPSPPPPAAPPAAARDASPPPPRPVRAGELSSTAFHQMMVFRVNGGGEEAVVQAVREETSGKMAALTGLLHAQLFTSSEGLVLHCVFNGEAARAAAAAQLSGWLGAMRETHGLSKPSTFAGRAVWSFVGIDAMREEDGVAHCRVVTLPLRAAALGEVLQFIRGAHVASVLPGIDGLMGVVLVKMSDELLATVSMYSSSAAADAALDVFSTLLEPMLAHVASPPQPYMGALRWHTGSFTRAPSLYAIGALTPKEGAVDDIVGAVRAQQGLLATQREGLLSLQLLRHGAQLLAVAGWRAAHDAAAAAAEFAGVMEAVAPHLLRPPEEQRRASSFWRCTGPASSRAVAFMRLSSSPCEPTALAQMLVGLRGAQGRAQAAAGLVWLELLLLDQAEASQLYVMELYVSEQAAEEGAPILMQLVTEAAPEGLITGALSTIAGTVVFSY</sequence>
<evidence type="ECO:0000313" key="4">
    <source>
        <dbReference type="Proteomes" id="UP001515480"/>
    </source>
</evidence>
<accession>A0AB34IMH9</accession>
<feature type="compositionally biased region" description="Low complexity" evidence="2">
    <location>
        <begin position="45"/>
        <end position="54"/>
    </location>
</feature>
<dbReference type="EMBL" id="JBGBPQ010000024">
    <property type="protein sequence ID" value="KAL1500158.1"/>
    <property type="molecule type" value="Genomic_DNA"/>
</dbReference>
<dbReference type="PANTHER" id="PTHR13037">
    <property type="entry name" value="FORMIN"/>
    <property type="match status" value="1"/>
</dbReference>